<dbReference type="PANTHER" id="PTHR30349">
    <property type="entry name" value="PHAGE INTEGRASE-RELATED"/>
    <property type="match status" value="1"/>
</dbReference>
<protein>
    <submittedName>
        <fullName evidence="7">Tyrosine-type recombinase/integrase</fullName>
    </submittedName>
</protein>
<comment type="caution">
    <text evidence="7">The sequence shown here is derived from an EMBL/GenBank/DDBJ whole genome shotgun (WGS) entry which is preliminary data.</text>
</comment>
<evidence type="ECO:0000259" key="5">
    <source>
        <dbReference type="PROSITE" id="PS51898"/>
    </source>
</evidence>
<dbReference type="InterPro" id="IPR050090">
    <property type="entry name" value="Tyrosine_recombinase_XerCD"/>
</dbReference>
<dbReference type="InterPro" id="IPR010998">
    <property type="entry name" value="Integrase_recombinase_N"/>
</dbReference>
<organism evidence="7 8">
    <name type="scientific">Laceyella putida</name>
    <dbReference type="NCBI Taxonomy" id="110101"/>
    <lineage>
        <taxon>Bacteria</taxon>
        <taxon>Bacillati</taxon>
        <taxon>Bacillota</taxon>
        <taxon>Bacilli</taxon>
        <taxon>Bacillales</taxon>
        <taxon>Thermoactinomycetaceae</taxon>
        <taxon>Laceyella</taxon>
    </lineage>
</organism>
<evidence type="ECO:0000256" key="4">
    <source>
        <dbReference type="PROSITE-ProRule" id="PRU01248"/>
    </source>
</evidence>
<keyword evidence="3" id="KW-0233">DNA recombination</keyword>
<dbReference type="CDD" id="cd00397">
    <property type="entry name" value="DNA_BRE_C"/>
    <property type="match status" value="1"/>
</dbReference>
<reference evidence="8" key="1">
    <citation type="journal article" date="2019" name="Int. J. Syst. Evol. Microbiol.">
        <title>The Global Catalogue of Microorganisms (GCM) 10K type strain sequencing project: providing services to taxonomists for standard genome sequencing and annotation.</title>
        <authorList>
            <consortium name="The Broad Institute Genomics Platform"/>
            <consortium name="The Broad Institute Genome Sequencing Center for Infectious Disease"/>
            <person name="Wu L."/>
            <person name="Ma J."/>
        </authorList>
    </citation>
    <scope>NUCLEOTIDE SEQUENCE [LARGE SCALE GENOMIC DNA]</scope>
    <source>
        <strain evidence="8">CGMCC 1.12942</strain>
    </source>
</reference>
<evidence type="ECO:0000256" key="3">
    <source>
        <dbReference type="ARBA" id="ARBA00023172"/>
    </source>
</evidence>
<dbReference type="PANTHER" id="PTHR30349:SF64">
    <property type="entry name" value="PROPHAGE INTEGRASE INTD-RELATED"/>
    <property type="match status" value="1"/>
</dbReference>
<feature type="domain" description="Tyr recombinase" evidence="5">
    <location>
        <begin position="136"/>
        <end position="304"/>
    </location>
</feature>
<comment type="similarity">
    <text evidence="1">Belongs to the 'phage' integrase family.</text>
</comment>
<evidence type="ECO:0000313" key="8">
    <source>
        <dbReference type="Proteomes" id="UP001596500"/>
    </source>
</evidence>
<dbReference type="Gene3D" id="1.10.443.10">
    <property type="entry name" value="Intergrase catalytic core"/>
    <property type="match status" value="1"/>
</dbReference>
<proteinExistence type="inferred from homology"/>
<dbReference type="Proteomes" id="UP001596500">
    <property type="component" value="Unassembled WGS sequence"/>
</dbReference>
<evidence type="ECO:0000256" key="1">
    <source>
        <dbReference type="ARBA" id="ARBA00008857"/>
    </source>
</evidence>
<dbReference type="Gene3D" id="1.10.150.130">
    <property type="match status" value="1"/>
</dbReference>
<name>A0ABW2RHF5_9BACL</name>
<evidence type="ECO:0000259" key="6">
    <source>
        <dbReference type="PROSITE" id="PS51900"/>
    </source>
</evidence>
<dbReference type="InterPro" id="IPR013762">
    <property type="entry name" value="Integrase-like_cat_sf"/>
</dbReference>
<dbReference type="Pfam" id="PF00589">
    <property type="entry name" value="Phage_integrase"/>
    <property type="match status" value="1"/>
</dbReference>
<dbReference type="EMBL" id="JBHTBW010000009">
    <property type="protein sequence ID" value="MFC7440342.1"/>
    <property type="molecule type" value="Genomic_DNA"/>
</dbReference>
<accession>A0ABW2RHF5</accession>
<feature type="domain" description="Core-binding (CB)" evidence="6">
    <location>
        <begin position="25"/>
        <end position="113"/>
    </location>
</feature>
<dbReference type="PROSITE" id="PS51900">
    <property type="entry name" value="CB"/>
    <property type="match status" value="1"/>
</dbReference>
<evidence type="ECO:0000256" key="2">
    <source>
        <dbReference type="ARBA" id="ARBA00023125"/>
    </source>
</evidence>
<gene>
    <name evidence="7" type="ORF">ACFQNG_04105</name>
</gene>
<evidence type="ECO:0000313" key="7">
    <source>
        <dbReference type="EMBL" id="MFC7440342.1"/>
    </source>
</evidence>
<dbReference type="InterPro" id="IPR044068">
    <property type="entry name" value="CB"/>
</dbReference>
<sequence length="304" mass="36048">MNELCFIFSTRIIKDTSEVITMDFSVFGDFIDEFCKWLAETGRKQRTIDEYLAAVLIFYTWFSCKYKMNFRPDQVMSKHIIEWQNEMLQLEKLSPSTVYKRMASLKSYWNFLVENNIVDHNPLLGVEVPKVQSHHPSHSWLTTEEEKKLLERVKSEKNSWKRHRNLCIVHLMIEAGFTVSEIVQLDWDQIFWEDGLIQIKNEHQLTRTVPMNELLTQSLTEWIPYVKKQEGPVILSQLNERMTRQGIHYLIKKFFQDIGLDQYSAHTLRHTFCRRLIEANLDLKEVSKLAGHASIETTKRYLNA</sequence>
<dbReference type="InterPro" id="IPR002104">
    <property type="entry name" value="Integrase_catalytic"/>
</dbReference>
<dbReference type="PROSITE" id="PS51898">
    <property type="entry name" value="TYR_RECOMBINASE"/>
    <property type="match status" value="1"/>
</dbReference>
<dbReference type="InterPro" id="IPR011010">
    <property type="entry name" value="DNA_brk_join_enz"/>
</dbReference>
<keyword evidence="2 4" id="KW-0238">DNA-binding</keyword>
<dbReference type="SUPFAM" id="SSF56349">
    <property type="entry name" value="DNA breaking-rejoining enzymes"/>
    <property type="match status" value="1"/>
</dbReference>
<keyword evidence="8" id="KW-1185">Reference proteome</keyword>